<comment type="similarity">
    <text evidence="5">Belongs to the uridine kinase family.</text>
</comment>
<dbReference type="Proteomes" id="UP000192790">
    <property type="component" value="Unassembled WGS sequence"/>
</dbReference>
<dbReference type="NCBIfam" id="TIGR00235">
    <property type="entry name" value="udk"/>
    <property type="match status" value="1"/>
</dbReference>
<evidence type="ECO:0000313" key="8">
    <source>
        <dbReference type="Proteomes" id="UP000192790"/>
    </source>
</evidence>
<dbReference type="GO" id="GO:0044206">
    <property type="term" value="P:UMP salvage"/>
    <property type="evidence" value="ECO:0007669"/>
    <property type="project" value="UniProtKB-UniPathway"/>
</dbReference>
<evidence type="ECO:0000256" key="3">
    <source>
        <dbReference type="ARBA" id="ARBA00022741"/>
    </source>
</evidence>
<dbReference type="GO" id="GO:0004849">
    <property type="term" value="F:uridine kinase activity"/>
    <property type="evidence" value="ECO:0007669"/>
    <property type="project" value="UniProtKB-EC"/>
</dbReference>
<dbReference type="EC" id="2.7.1.48" evidence="5"/>
<keyword evidence="2 5" id="KW-0808">Transferase</keyword>
<dbReference type="GO" id="GO:0005524">
    <property type="term" value="F:ATP binding"/>
    <property type="evidence" value="ECO:0007669"/>
    <property type="project" value="UniProtKB-KW"/>
</dbReference>
<evidence type="ECO:0000313" key="7">
    <source>
        <dbReference type="EMBL" id="SMC54144.1"/>
    </source>
</evidence>
<dbReference type="Gene3D" id="3.40.50.300">
    <property type="entry name" value="P-loop containing nucleotide triphosphate hydrolases"/>
    <property type="match status" value="1"/>
</dbReference>
<evidence type="ECO:0000256" key="5">
    <source>
        <dbReference type="RuleBase" id="RU003825"/>
    </source>
</evidence>
<reference evidence="7 8" key="1">
    <citation type="submission" date="2017-04" db="EMBL/GenBank/DDBJ databases">
        <authorList>
            <person name="Afonso C.L."/>
            <person name="Miller P.J."/>
            <person name="Scott M.A."/>
            <person name="Spackman E."/>
            <person name="Goraichik I."/>
            <person name="Dimitrov K.M."/>
            <person name="Suarez D.L."/>
            <person name="Swayne D.E."/>
        </authorList>
    </citation>
    <scope>NUCLEOTIDE SEQUENCE [LARGE SCALE GENOMIC DNA]</scope>
    <source>
        <strain evidence="7 8">DSM 12816</strain>
    </source>
</reference>
<evidence type="ECO:0000256" key="2">
    <source>
        <dbReference type="ARBA" id="ARBA00022679"/>
    </source>
</evidence>
<dbReference type="Pfam" id="PF00485">
    <property type="entry name" value="PRK"/>
    <property type="match status" value="1"/>
</dbReference>
<dbReference type="STRING" id="1122930.SAMN02745168_1370"/>
<keyword evidence="5" id="KW-0963">Cytoplasm</keyword>
<proteinExistence type="inferred from homology"/>
<dbReference type="CDD" id="cd02023">
    <property type="entry name" value="UMPK"/>
    <property type="match status" value="1"/>
</dbReference>
<comment type="subcellular location">
    <subcellularLocation>
        <location evidence="5">Cytoplasm</location>
    </subcellularLocation>
</comment>
<keyword evidence="8" id="KW-1185">Reference proteome</keyword>
<dbReference type="InterPro" id="IPR000764">
    <property type="entry name" value="Uridine_kinase-like"/>
</dbReference>
<keyword evidence="4 5" id="KW-0418">Kinase</keyword>
<dbReference type="UniPathway" id="UPA00574">
    <property type="reaction ID" value="UER00637"/>
</dbReference>
<evidence type="ECO:0000259" key="6">
    <source>
        <dbReference type="Pfam" id="PF00485"/>
    </source>
</evidence>
<dbReference type="UniPathway" id="UPA00579">
    <property type="reaction ID" value="UER00640"/>
</dbReference>
<dbReference type="OrthoDB" id="9777642at2"/>
<comment type="catalytic activity">
    <reaction evidence="5">
        <text>cytidine + ATP = CMP + ADP + H(+)</text>
        <dbReference type="Rhea" id="RHEA:24674"/>
        <dbReference type="ChEBI" id="CHEBI:15378"/>
        <dbReference type="ChEBI" id="CHEBI:17562"/>
        <dbReference type="ChEBI" id="CHEBI:30616"/>
        <dbReference type="ChEBI" id="CHEBI:60377"/>
        <dbReference type="ChEBI" id="CHEBI:456216"/>
        <dbReference type="EC" id="2.7.1.48"/>
    </reaction>
</comment>
<name>A0A1W2A0H1_9FIRM</name>
<dbReference type="RefSeq" id="WP_084233989.1">
    <property type="nucleotide sequence ID" value="NZ_FWXW01000003.1"/>
</dbReference>
<dbReference type="InterPro" id="IPR006083">
    <property type="entry name" value="PRK/URK"/>
</dbReference>
<dbReference type="InterPro" id="IPR027417">
    <property type="entry name" value="P-loop_NTPase"/>
</dbReference>
<dbReference type="NCBIfam" id="NF004018">
    <property type="entry name" value="PRK05480.1"/>
    <property type="match status" value="1"/>
</dbReference>
<protein>
    <recommendedName>
        <fullName evidence="5">Uridine kinase</fullName>
        <ecNumber evidence="5">2.7.1.48</ecNumber>
    </recommendedName>
</protein>
<feature type="domain" description="Phosphoribulokinase/uridine kinase" evidence="6">
    <location>
        <begin position="5"/>
        <end position="188"/>
    </location>
</feature>
<accession>A0A1W2A0H1</accession>
<dbReference type="SUPFAM" id="SSF52540">
    <property type="entry name" value="P-loop containing nucleoside triphosphate hydrolases"/>
    <property type="match status" value="1"/>
</dbReference>
<comment type="pathway">
    <text evidence="1 5">Pyrimidine metabolism; UMP biosynthesis via salvage pathway; UMP from uridine: step 1/1.</text>
</comment>
<keyword evidence="3 5" id="KW-0547">Nucleotide-binding</keyword>
<evidence type="ECO:0000256" key="4">
    <source>
        <dbReference type="ARBA" id="ARBA00022777"/>
    </source>
</evidence>
<dbReference type="EMBL" id="FWXW01000003">
    <property type="protein sequence ID" value="SMC54144.1"/>
    <property type="molecule type" value="Genomic_DNA"/>
</dbReference>
<comment type="catalytic activity">
    <reaction evidence="5">
        <text>uridine + ATP = UMP + ADP + H(+)</text>
        <dbReference type="Rhea" id="RHEA:16825"/>
        <dbReference type="ChEBI" id="CHEBI:15378"/>
        <dbReference type="ChEBI" id="CHEBI:16704"/>
        <dbReference type="ChEBI" id="CHEBI:30616"/>
        <dbReference type="ChEBI" id="CHEBI:57865"/>
        <dbReference type="ChEBI" id="CHEBI:456216"/>
        <dbReference type="EC" id="2.7.1.48"/>
    </reaction>
</comment>
<dbReference type="GO" id="GO:0005737">
    <property type="term" value="C:cytoplasm"/>
    <property type="evidence" value="ECO:0007669"/>
    <property type="project" value="UniProtKB-SubCell"/>
</dbReference>
<gene>
    <name evidence="7" type="ORF">SAMN02745168_1370</name>
</gene>
<dbReference type="GO" id="GO:0043771">
    <property type="term" value="F:cytidine kinase activity"/>
    <property type="evidence" value="ECO:0007669"/>
    <property type="project" value="RHEA"/>
</dbReference>
<comment type="pathway">
    <text evidence="5">Pyrimidine metabolism; CTP biosynthesis via salvage pathway; CTP from cytidine: step 1/3.</text>
</comment>
<dbReference type="AlphaFoldDB" id="A0A1W2A0H1"/>
<dbReference type="GO" id="GO:0044211">
    <property type="term" value="P:CTP salvage"/>
    <property type="evidence" value="ECO:0007669"/>
    <property type="project" value="UniProtKB-UniPathway"/>
</dbReference>
<dbReference type="PANTHER" id="PTHR10285">
    <property type="entry name" value="URIDINE KINASE"/>
    <property type="match status" value="1"/>
</dbReference>
<organism evidence="7 8">
    <name type="scientific">Papillibacter cinnamivorans DSM 12816</name>
    <dbReference type="NCBI Taxonomy" id="1122930"/>
    <lineage>
        <taxon>Bacteria</taxon>
        <taxon>Bacillati</taxon>
        <taxon>Bacillota</taxon>
        <taxon>Clostridia</taxon>
        <taxon>Eubacteriales</taxon>
        <taxon>Oscillospiraceae</taxon>
        <taxon>Papillibacter</taxon>
    </lineage>
</organism>
<evidence type="ECO:0000256" key="1">
    <source>
        <dbReference type="ARBA" id="ARBA00004690"/>
    </source>
</evidence>
<sequence length="205" mass="23033">METLVIGIAGGTGSGKTTLTRSLKERFGDDISVINYDSYYKSYDTLSFEERRKLNFDQPDAFDTPLMAEHLRSLIGGRPVACPVYSFTEYIRTKDTVTIQPAKVLLAEGLLILQNPELRKMMDIKIFVDADADVRLLRRILRDVKKRGRTLDSVAAQYLATVKPMHDEYVEPSRRYADIVVPGGGRNPVALGLIIGRIQEHLKSS</sequence>
<dbReference type="PRINTS" id="PR00988">
    <property type="entry name" value="URIDINKINASE"/>
</dbReference>
<keyword evidence="5" id="KW-0067">ATP-binding</keyword>